<keyword evidence="10" id="KW-0999">Mitochondrion inner membrane</keyword>
<evidence type="ECO:0000256" key="11">
    <source>
        <dbReference type="ARBA" id="ARBA00022837"/>
    </source>
</evidence>
<evidence type="ECO:0000259" key="26">
    <source>
        <dbReference type="PROSITE" id="PS50222"/>
    </source>
</evidence>
<dbReference type="AlphaFoldDB" id="A0AAD9C173"/>
<evidence type="ECO:0000256" key="25">
    <source>
        <dbReference type="SAM" id="Phobius"/>
    </source>
</evidence>
<dbReference type="PROSITE" id="PS51758">
    <property type="entry name" value="LETM1_RBD"/>
    <property type="match status" value="1"/>
</dbReference>
<dbReference type="Pfam" id="PF26561">
    <property type="entry name" value="LETM1_C"/>
    <property type="match status" value="1"/>
</dbReference>
<dbReference type="GO" id="GO:0051560">
    <property type="term" value="P:mitochondrial calcium ion homeostasis"/>
    <property type="evidence" value="ECO:0007669"/>
    <property type="project" value="UniProtKB-ARBA"/>
</dbReference>
<evidence type="ECO:0000256" key="2">
    <source>
        <dbReference type="ARBA" id="ARBA00009584"/>
    </source>
</evidence>
<dbReference type="GO" id="GO:0015369">
    <property type="term" value="F:calcium:proton antiporter activity"/>
    <property type="evidence" value="ECO:0007669"/>
    <property type="project" value="UniProtKB-ARBA"/>
</dbReference>
<gene>
    <name evidence="28" type="ORF">KUDE01_019441</name>
</gene>
<keyword evidence="16" id="KW-0406">Ion transport</keyword>
<organism evidence="28 29">
    <name type="scientific">Dissostichus eleginoides</name>
    <name type="common">Patagonian toothfish</name>
    <name type="synonym">Dissostichus amissus</name>
    <dbReference type="NCBI Taxonomy" id="100907"/>
    <lineage>
        <taxon>Eukaryota</taxon>
        <taxon>Metazoa</taxon>
        <taxon>Chordata</taxon>
        <taxon>Craniata</taxon>
        <taxon>Vertebrata</taxon>
        <taxon>Euteleostomi</taxon>
        <taxon>Actinopterygii</taxon>
        <taxon>Neopterygii</taxon>
        <taxon>Teleostei</taxon>
        <taxon>Neoteleostei</taxon>
        <taxon>Acanthomorphata</taxon>
        <taxon>Eupercaria</taxon>
        <taxon>Perciformes</taxon>
        <taxon>Notothenioidei</taxon>
        <taxon>Nototheniidae</taxon>
        <taxon>Dissostichus</taxon>
    </lineage>
</organism>
<keyword evidence="18 25" id="KW-0472">Membrane</keyword>
<evidence type="ECO:0000256" key="1">
    <source>
        <dbReference type="ARBA" id="ARBA00004434"/>
    </source>
</evidence>
<keyword evidence="7" id="KW-0109">Calcium transport</keyword>
<evidence type="ECO:0000313" key="28">
    <source>
        <dbReference type="EMBL" id="KAK1893980.1"/>
    </source>
</evidence>
<evidence type="ECO:0000256" key="16">
    <source>
        <dbReference type="ARBA" id="ARBA00023065"/>
    </source>
</evidence>
<dbReference type="InterPro" id="IPR018247">
    <property type="entry name" value="EF_Hand_1_Ca_BS"/>
</dbReference>
<dbReference type="Proteomes" id="UP001228049">
    <property type="component" value="Unassembled WGS sequence"/>
</dbReference>
<evidence type="ECO:0000256" key="20">
    <source>
        <dbReference type="ARBA" id="ARBA00034214"/>
    </source>
</evidence>
<evidence type="ECO:0000256" key="22">
    <source>
        <dbReference type="ARBA" id="ARBA00047912"/>
    </source>
</evidence>
<evidence type="ECO:0000256" key="23">
    <source>
        <dbReference type="PROSITE-ProRule" id="PRU01094"/>
    </source>
</evidence>
<dbReference type="InterPro" id="IPR044202">
    <property type="entry name" value="LETM1/MDM38-like"/>
</dbReference>
<comment type="catalytic activity">
    <reaction evidence="22">
        <text>K(+)(in) + H(+)(out) = K(+)(out) + H(+)(in)</text>
        <dbReference type="Rhea" id="RHEA:29467"/>
        <dbReference type="ChEBI" id="CHEBI:15378"/>
        <dbReference type="ChEBI" id="CHEBI:29103"/>
    </reaction>
</comment>
<evidence type="ECO:0000256" key="24">
    <source>
        <dbReference type="SAM" id="Coils"/>
    </source>
</evidence>
<evidence type="ECO:0000313" key="29">
    <source>
        <dbReference type="Proteomes" id="UP001228049"/>
    </source>
</evidence>
<keyword evidence="9" id="KW-0479">Metal-binding</keyword>
<sequence length="763" mass="87101">MRRPLSHKGDTVPVNSVLLAAGHRLTCSTRPPWIHCSGPWKVQDGACFNCTALRLSSQKLDVLRLGSLAQASPSGPSLLLSDGYVGPSQSPDTQRLHCAFILGASSSAYPAITAGPQWKLARPQDIRGVRWIHTSRRRWDDSKVEKSLRILKDKKKTMEEGGPVYSPMQDSERVRRSVRQWIVDEVKHYYHGFRLLWIDTTIAGRMLWQVLNGHPLSRRERRQFLRTCADVFRLVPFLVFIIVPFMEFLLPVALKLFPNMLPSTFETKSKKEERLKTELRVKLEMAKFLQDTIEEIALRNKADQGNVTEEFSTFFQKIRNSGERPSNEQIIKFSKLFEDELTLDNLTRPQLVALCRLLELQSIGTNNFLRFQLIMKLRAIRADDKLIAEEGVESLNVNEVQTACRVRGMRSLGVTEERLREQLVQWLELHLKQQIPTSLLLLSRAMFLPDTLSPADQLKTTLQTLPEVVTKEAQSMMAEMECSKVDNKAKLERTLQEEAAIRQDNNDRKNERLADAAEKAAREVELEMEAEPVQADKAETLRDMAPVIEPVKGEEITKEEIDMLSDACCKLKGQKRLLTLEKEELEDLKDDVQEYNEDLEEIKKELSKTGQEKALEESKASQRLSKRVNRMIGRIGKIIGELEKDKVILDGQMESGTTPPVGVIYSFRENLISIDELIGVMRQIQNIPEYKLQSIAESLDDNKDGKIDIDDVIKVVELIDKEDIDISTSQVADIMVMLQKEEKLIEKEKAKEKAEKEAATFNN</sequence>
<reference evidence="28" key="1">
    <citation type="submission" date="2023-04" db="EMBL/GenBank/DDBJ databases">
        <title>Chromosome-level genome of Chaenocephalus aceratus.</title>
        <authorList>
            <person name="Park H."/>
        </authorList>
    </citation>
    <scope>NUCLEOTIDE SEQUENCE</scope>
    <source>
        <strain evidence="28">DE</strain>
        <tissue evidence="28">Muscle</tissue>
    </source>
</reference>
<dbReference type="GO" id="GO:0006813">
    <property type="term" value="P:potassium ion transport"/>
    <property type="evidence" value="ECO:0007669"/>
    <property type="project" value="UniProtKB-KW"/>
</dbReference>
<evidence type="ECO:0000256" key="4">
    <source>
        <dbReference type="ARBA" id="ARBA00022448"/>
    </source>
</evidence>
<evidence type="ECO:0000256" key="5">
    <source>
        <dbReference type="ARBA" id="ARBA00022449"/>
    </source>
</evidence>
<keyword evidence="14 25" id="KW-1133">Transmembrane helix</keyword>
<keyword evidence="29" id="KW-1185">Reference proteome</keyword>
<keyword evidence="5" id="KW-0050">Antiport</keyword>
<evidence type="ECO:0000256" key="19">
    <source>
        <dbReference type="ARBA" id="ARBA00031360"/>
    </source>
</evidence>
<dbReference type="EMBL" id="JASDAP010000011">
    <property type="protein sequence ID" value="KAK1893980.1"/>
    <property type="molecule type" value="Genomic_DNA"/>
</dbReference>
<name>A0AAD9C173_DISEL</name>
<evidence type="ECO:0000256" key="6">
    <source>
        <dbReference type="ARBA" id="ARBA00022538"/>
    </source>
</evidence>
<evidence type="ECO:0000256" key="21">
    <source>
        <dbReference type="ARBA" id="ARBA00035046"/>
    </source>
</evidence>
<keyword evidence="13" id="KW-0630">Potassium</keyword>
<dbReference type="Pfam" id="PF07766">
    <property type="entry name" value="LETM1_RBD"/>
    <property type="match status" value="1"/>
</dbReference>
<keyword evidence="6" id="KW-0633">Potassium transport</keyword>
<dbReference type="InterPro" id="IPR033122">
    <property type="entry name" value="LETM1-like_RBD"/>
</dbReference>
<evidence type="ECO:0000256" key="12">
    <source>
        <dbReference type="ARBA" id="ARBA00022946"/>
    </source>
</evidence>
<dbReference type="Gene3D" id="1.10.238.10">
    <property type="entry name" value="EF-hand"/>
    <property type="match status" value="1"/>
</dbReference>
<evidence type="ECO:0000256" key="3">
    <source>
        <dbReference type="ARBA" id="ARBA00020557"/>
    </source>
</evidence>
<keyword evidence="11" id="KW-0106">Calcium</keyword>
<dbReference type="GO" id="GO:0099093">
    <property type="term" value="P:calcium export from the mitochondrion"/>
    <property type="evidence" value="ECO:0007669"/>
    <property type="project" value="UniProtKB-ARBA"/>
</dbReference>
<dbReference type="GO" id="GO:0043022">
    <property type="term" value="F:ribosome binding"/>
    <property type="evidence" value="ECO:0007669"/>
    <property type="project" value="InterPro"/>
</dbReference>
<protein>
    <recommendedName>
        <fullName evidence="3">Mitochondrial proton/calcium exchanger protein</fullName>
    </recommendedName>
    <alternativeName>
        <fullName evidence="21">Electroneutral mitochondrial K(+)/H(+)exchanger</fullName>
    </alternativeName>
    <alternativeName>
        <fullName evidence="19">Leucine zipper-EF-hand-containing transmembrane protein 1</fullName>
    </alternativeName>
</protein>
<evidence type="ECO:0000256" key="13">
    <source>
        <dbReference type="ARBA" id="ARBA00022958"/>
    </source>
</evidence>
<comment type="catalytic activity">
    <reaction evidence="20">
        <text>Ca(2+)(in) + 2 H(+)(out) = Ca(2+)(out) + 2 H(+)(in)</text>
        <dbReference type="Rhea" id="RHEA:72199"/>
        <dbReference type="ChEBI" id="CHEBI:15378"/>
        <dbReference type="ChEBI" id="CHEBI:29108"/>
    </reaction>
</comment>
<dbReference type="GO" id="GO:0005509">
    <property type="term" value="F:calcium ion binding"/>
    <property type="evidence" value="ECO:0007669"/>
    <property type="project" value="InterPro"/>
</dbReference>
<dbReference type="GO" id="GO:0005743">
    <property type="term" value="C:mitochondrial inner membrane"/>
    <property type="evidence" value="ECO:0007669"/>
    <property type="project" value="UniProtKB-SubCell"/>
</dbReference>
<keyword evidence="17 23" id="KW-0496">Mitochondrion</keyword>
<keyword evidence="15 24" id="KW-0175">Coiled coil</keyword>
<dbReference type="PANTHER" id="PTHR14009:SF8">
    <property type="entry name" value="MITOCHONDRIAL PROTON_CALCIUM EXCHANGER PROTEIN"/>
    <property type="match status" value="1"/>
</dbReference>
<keyword evidence="12" id="KW-0809">Transit peptide</keyword>
<dbReference type="FunFam" id="1.10.238.10:FF:000290">
    <property type="entry name" value="LETM1 and EF-hand domain-containing protein 1, mitochondrial"/>
    <property type="match status" value="1"/>
</dbReference>
<evidence type="ECO:0000256" key="10">
    <source>
        <dbReference type="ARBA" id="ARBA00022792"/>
    </source>
</evidence>
<evidence type="ECO:0000256" key="15">
    <source>
        <dbReference type="ARBA" id="ARBA00023054"/>
    </source>
</evidence>
<dbReference type="PANTHER" id="PTHR14009">
    <property type="entry name" value="LEUCINE ZIPPER-EF-HAND CONTAINING TRANSMEMBRANE PROTEIN"/>
    <property type="match status" value="1"/>
</dbReference>
<keyword evidence="8 25" id="KW-0812">Transmembrane</keyword>
<evidence type="ECO:0000256" key="8">
    <source>
        <dbReference type="ARBA" id="ARBA00022692"/>
    </source>
</evidence>
<feature type="coiled-coil region" evidence="24">
    <location>
        <begin position="571"/>
        <end position="619"/>
    </location>
</feature>
<proteinExistence type="inferred from homology"/>
<keyword evidence="4" id="KW-0813">Transport</keyword>
<dbReference type="InterPro" id="IPR011992">
    <property type="entry name" value="EF-hand-dom_pair"/>
</dbReference>
<evidence type="ECO:0000256" key="17">
    <source>
        <dbReference type="ARBA" id="ARBA00023128"/>
    </source>
</evidence>
<feature type="domain" description="EF-hand" evidence="26">
    <location>
        <begin position="691"/>
        <end position="722"/>
    </location>
</feature>
<dbReference type="InterPro" id="IPR002048">
    <property type="entry name" value="EF_hand_dom"/>
</dbReference>
<feature type="transmembrane region" description="Helical" evidence="25">
    <location>
        <begin position="231"/>
        <end position="254"/>
    </location>
</feature>
<comment type="similarity">
    <text evidence="2">Belongs to the LETM1 family.</text>
</comment>
<feature type="domain" description="Letm1 RBD" evidence="27">
    <location>
        <begin position="277"/>
        <end position="553"/>
    </location>
</feature>
<evidence type="ECO:0000259" key="27">
    <source>
        <dbReference type="PROSITE" id="PS51758"/>
    </source>
</evidence>
<dbReference type="SUPFAM" id="SSF47473">
    <property type="entry name" value="EF-hand"/>
    <property type="match status" value="1"/>
</dbReference>
<dbReference type="PROSITE" id="PS00018">
    <property type="entry name" value="EF_HAND_1"/>
    <property type="match status" value="1"/>
</dbReference>
<evidence type="ECO:0000256" key="7">
    <source>
        <dbReference type="ARBA" id="ARBA00022568"/>
    </source>
</evidence>
<evidence type="ECO:0000256" key="14">
    <source>
        <dbReference type="ARBA" id="ARBA00022989"/>
    </source>
</evidence>
<comment type="caution">
    <text evidence="28">The sequence shown here is derived from an EMBL/GenBank/DDBJ whole genome shotgun (WGS) entry which is preliminary data.</text>
</comment>
<dbReference type="InterPro" id="IPR059005">
    <property type="entry name" value="LETM1_C"/>
</dbReference>
<accession>A0AAD9C173</accession>
<evidence type="ECO:0000256" key="18">
    <source>
        <dbReference type="ARBA" id="ARBA00023136"/>
    </source>
</evidence>
<evidence type="ECO:0000256" key="9">
    <source>
        <dbReference type="ARBA" id="ARBA00022723"/>
    </source>
</evidence>
<dbReference type="PROSITE" id="PS50222">
    <property type="entry name" value="EF_HAND_2"/>
    <property type="match status" value="1"/>
</dbReference>
<comment type="subcellular location">
    <subcellularLocation>
        <location evidence="1">Mitochondrion inner membrane</location>
        <topology evidence="1">Single-pass membrane protein</topology>
    </subcellularLocation>
</comment>